<dbReference type="SUPFAM" id="SSF46955">
    <property type="entry name" value="Putative DNA-binding domain"/>
    <property type="match status" value="1"/>
</dbReference>
<sequence>MIQRFTGVLISDDDAAYLLQVLDHAAGRLGTPSARAADLMRRLRREVPKQGAPSASANESVSGRAKNRDPGEVRAYDLLTTAEAAAVIGCSTANVRYLRRHGHLPAHRTGSRWLYPAATVIEYGERRTSKRR</sequence>
<feature type="region of interest" description="Disordered" evidence="1">
    <location>
        <begin position="44"/>
        <end position="69"/>
    </location>
</feature>
<dbReference type="Pfam" id="PF12728">
    <property type="entry name" value="HTH_17"/>
    <property type="match status" value="1"/>
</dbReference>
<dbReference type="EMBL" id="LQPR01000025">
    <property type="protein sequence ID" value="ORW72151.1"/>
    <property type="molecule type" value="Genomic_DNA"/>
</dbReference>
<protein>
    <recommendedName>
        <fullName evidence="2">Helix-turn-helix domain-containing protein</fullName>
    </recommendedName>
</protein>
<feature type="domain" description="Helix-turn-helix" evidence="2">
    <location>
        <begin position="78"/>
        <end position="127"/>
    </location>
</feature>
<dbReference type="InterPro" id="IPR009061">
    <property type="entry name" value="DNA-bd_dom_put_sf"/>
</dbReference>
<dbReference type="InterPro" id="IPR041657">
    <property type="entry name" value="HTH_17"/>
</dbReference>
<comment type="caution">
    <text evidence="3">The sequence shown here is derived from an EMBL/GenBank/DDBJ whole genome shotgun (WGS) entry which is preliminary data.</text>
</comment>
<gene>
    <name evidence="3" type="ORF">AWC23_11555</name>
</gene>
<dbReference type="NCBIfam" id="TIGR01764">
    <property type="entry name" value="excise"/>
    <property type="match status" value="1"/>
</dbReference>
<dbReference type="AlphaFoldDB" id="A0AAJ3NRU8"/>
<proteinExistence type="predicted"/>
<keyword evidence="4" id="KW-1185">Reference proteome</keyword>
<accession>A0AAJ3NRU8</accession>
<evidence type="ECO:0000313" key="3">
    <source>
        <dbReference type="EMBL" id="ORW72151.1"/>
    </source>
</evidence>
<evidence type="ECO:0000256" key="1">
    <source>
        <dbReference type="SAM" id="MobiDB-lite"/>
    </source>
</evidence>
<evidence type="ECO:0000313" key="4">
    <source>
        <dbReference type="Proteomes" id="UP000193387"/>
    </source>
</evidence>
<evidence type="ECO:0000259" key="2">
    <source>
        <dbReference type="Pfam" id="PF12728"/>
    </source>
</evidence>
<dbReference type="GO" id="GO:0003677">
    <property type="term" value="F:DNA binding"/>
    <property type="evidence" value="ECO:0007669"/>
    <property type="project" value="InterPro"/>
</dbReference>
<dbReference type="InterPro" id="IPR010093">
    <property type="entry name" value="SinI_DNA-bd"/>
</dbReference>
<reference evidence="3 4" key="1">
    <citation type="submission" date="2016-01" db="EMBL/GenBank/DDBJ databases">
        <title>The new phylogeny of the genus Mycobacterium.</title>
        <authorList>
            <person name="Tarcisio F."/>
            <person name="Conor M."/>
            <person name="Antonella G."/>
            <person name="Elisabetta G."/>
            <person name="Giulia F.S."/>
            <person name="Sara T."/>
            <person name="Anna F."/>
            <person name="Clotilde B."/>
            <person name="Roberto B."/>
            <person name="Veronica D.S."/>
            <person name="Fabio R."/>
            <person name="Monica P."/>
            <person name="Olivier J."/>
            <person name="Enrico T."/>
            <person name="Nicola S."/>
        </authorList>
    </citation>
    <scope>NUCLEOTIDE SEQUENCE [LARGE SCALE GENOMIC DNA]</scope>
    <source>
        <strain evidence="3 4">DSM 44616</strain>
    </source>
</reference>
<name>A0AAJ3NRU8_9MYCO</name>
<dbReference type="Proteomes" id="UP000193387">
    <property type="component" value="Unassembled WGS sequence"/>
</dbReference>
<organism evidence="3 4">
    <name type="scientific">Mycobacterium saskatchewanense</name>
    <dbReference type="NCBI Taxonomy" id="220927"/>
    <lineage>
        <taxon>Bacteria</taxon>
        <taxon>Bacillati</taxon>
        <taxon>Actinomycetota</taxon>
        <taxon>Actinomycetes</taxon>
        <taxon>Mycobacteriales</taxon>
        <taxon>Mycobacteriaceae</taxon>
        <taxon>Mycobacterium</taxon>
        <taxon>Mycobacterium simiae complex</taxon>
    </lineage>
</organism>